<name>A0AAD9YU15_COLKA</name>
<dbReference type="EMBL" id="VYYT01000011">
    <property type="protein sequence ID" value="KAK2778512.1"/>
    <property type="molecule type" value="Genomic_DNA"/>
</dbReference>
<dbReference type="AlphaFoldDB" id="A0AAD9YU15"/>
<proteinExistence type="predicted"/>
<sequence length="49" mass="5668">MPCSYYRSSGKRCKLLPRGEVYSEYTYLGKSYDAVADAVYAYKFLVPKE</sequence>
<dbReference type="Proteomes" id="UP001281614">
    <property type="component" value="Unassembled WGS sequence"/>
</dbReference>
<accession>A0AAD9YU15</accession>
<evidence type="ECO:0000313" key="1">
    <source>
        <dbReference type="EMBL" id="KAK2778512.1"/>
    </source>
</evidence>
<evidence type="ECO:0000313" key="2">
    <source>
        <dbReference type="Proteomes" id="UP001281614"/>
    </source>
</evidence>
<protein>
    <submittedName>
        <fullName evidence="1">Uncharacterized protein</fullName>
    </submittedName>
</protein>
<comment type="caution">
    <text evidence="1">The sequence shown here is derived from an EMBL/GenBank/DDBJ whole genome shotgun (WGS) entry which is preliminary data.</text>
</comment>
<reference evidence="1" key="1">
    <citation type="submission" date="2023-02" db="EMBL/GenBank/DDBJ databases">
        <title>Colletotrichum kahawae CIFC_Que2 genome sequencing and assembly.</title>
        <authorList>
            <person name="Baroncelli R."/>
        </authorList>
    </citation>
    <scope>NUCLEOTIDE SEQUENCE</scope>
    <source>
        <strain evidence="1">CIFC_Que2</strain>
    </source>
</reference>
<gene>
    <name evidence="1" type="ORF">CKAH01_11757</name>
</gene>
<keyword evidence="2" id="KW-1185">Reference proteome</keyword>
<organism evidence="1 2">
    <name type="scientific">Colletotrichum kahawae</name>
    <name type="common">Coffee berry disease fungus</name>
    <dbReference type="NCBI Taxonomy" id="34407"/>
    <lineage>
        <taxon>Eukaryota</taxon>
        <taxon>Fungi</taxon>
        <taxon>Dikarya</taxon>
        <taxon>Ascomycota</taxon>
        <taxon>Pezizomycotina</taxon>
        <taxon>Sordariomycetes</taxon>
        <taxon>Hypocreomycetidae</taxon>
        <taxon>Glomerellales</taxon>
        <taxon>Glomerellaceae</taxon>
        <taxon>Colletotrichum</taxon>
        <taxon>Colletotrichum gloeosporioides species complex</taxon>
    </lineage>
</organism>